<dbReference type="Gene3D" id="3.40.50.1110">
    <property type="entry name" value="SGNH hydrolase"/>
    <property type="match status" value="1"/>
</dbReference>
<name>A0AA39DTU9_VITRO</name>
<dbReference type="EMBL" id="JARBHA010000007">
    <property type="protein sequence ID" value="KAJ9696743.1"/>
    <property type="molecule type" value="Genomic_DNA"/>
</dbReference>
<dbReference type="CDD" id="cd01837">
    <property type="entry name" value="SGNH_plant_lipase_like"/>
    <property type="match status" value="1"/>
</dbReference>
<dbReference type="Proteomes" id="UP001168098">
    <property type="component" value="Unassembled WGS sequence"/>
</dbReference>
<evidence type="ECO:0000256" key="5">
    <source>
        <dbReference type="SAM" id="Coils"/>
    </source>
</evidence>
<protein>
    <submittedName>
        <fullName evidence="6">Uncharacterized protein</fullName>
    </submittedName>
</protein>
<evidence type="ECO:0000256" key="1">
    <source>
        <dbReference type="ARBA" id="ARBA00008668"/>
    </source>
</evidence>
<keyword evidence="4" id="KW-0325">Glycoprotein</keyword>
<dbReference type="InterPro" id="IPR036514">
    <property type="entry name" value="SGNH_hydro_sf"/>
</dbReference>
<dbReference type="Pfam" id="PF00657">
    <property type="entry name" value="Lipase_GDSL"/>
    <property type="match status" value="1"/>
</dbReference>
<comment type="caution">
    <text evidence="6">The sequence shown here is derived from an EMBL/GenBank/DDBJ whole genome shotgun (WGS) entry which is preliminary data.</text>
</comment>
<dbReference type="SUPFAM" id="SSF52266">
    <property type="entry name" value="SGNH hydrolase"/>
    <property type="match status" value="1"/>
</dbReference>
<keyword evidence="3" id="KW-0378">Hydrolase</keyword>
<keyword evidence="5" id="KW-0175">Coiled coil</keyword>
<dbReference type="PANTHER" id="PTHR22835:SF158">
    <property type="entry name" value="GDSL ESTERASE_LIPASE LIP-4-LIKE ISOFORM X1"/>
    <property type="match status" value="1"/>
</dbReference>
<gene>
    <name evidence="6" type="ORF">PVL29_008787</name>
</gene>
<evidence type="ECO:0000313" key="7">
    <source>
        <dbReference type="Proteomes" id="UP001168098"/>
    </source>
</evidence>
<dbReference type="AlphaFoldDB" id="A0AA39DTU9"/>
<evidence type="ECO:0000256" key="3">
    <source>
        <dbReference type="ARBA" id="ARBA00022801"/>
    </source>
</evidence>
<organism evidence="6 7">
    <name type="scientific">Vitis rotundifolia</name>
    <name type="common">Muscadine grape</name>
    <dbReference type="NCBI Taxonomy" id="103349"/>
    <lineage>
        <taxon>Eukaryota</taxon>
        <taxon>Viridiplantae</taxon>
        <taxon>Streptophyta</taxon>
        <taxon>Embryophyta</taxon>
        <taxon>Tracheophyta</taxon>
        <taxon>Spermatophyta</taxon>
        <taxon>Magnoliopsida</taxon>
        <taxon>eudicotyledons</taxon>
        <taxon>Gunneridae</taxon>
        <taxon>Pentapetalae</taxon>
        <taxon>rosids</taxon>
        <taxon>Vitales</taxon>
        <taxon>Vitaceae</taxon>
        <taxon>Viteae</taxon>
        <taxon>Vitis</taxon>
    </lineage>
</organism>
<evidence type="ECO:0000256" key="2">
    <source>
        <dbReference type="ARBA" id="ARBA00022729"/>
    </source>
</evidence>
<dbReference type="InterPro" id="IPR001087">
    <property type="entry name" value="GDSL"/>
</dbReference>
<keyword evidence="7" id="KW-1185">Reference proteome</keyword>
<evidence type="ECO:0000313" key="6">
    <source>
        <dbReference type="EMBL" id="KAJ9696743.1"/>
    </source>
</evidence>
<evidence type="ECO:0000256" key="4">
    <source>
        <dbReference type="ARBA" id="ARBA00023180"/>
    </source>
</evidence>
<proteinExistence type="inferred from homology"/>
<sequence>MYEKQQAPVSLLPCFISISVIMSVCFPLNVECGCSRSPVIFNMGDSNSDTGGFSSGLGIIMPPPEGRTFFHKFAGRLCDGRLIIDFLCENLTTNYLTPYLESLGPNFSNGANFAISGSSTLPKYDSFNLGVQGRQLFRFQTRSIELTSKGFKGLIGKEDFKNALYMIDIGQNDLVGSFSYLPYPQVIEKIPTFIAEIKFAILSIYQLGGKKFWVHNTGPFGCLPQQLATTSKNASDIDQYGCLQSRNDGAREFNKQLKALCEELRDEIKDATIVYVDIFAIKYDLIANSTLYGFENPLMACCGYGGPPYNFDPKFGCTAPGSNACEEGSKYISWDGVHYTEAANAFVASKIVSTDYSSPPLKFDFFCKT</sequence>
<accession>A0AA39DTU9</accession>
<dbReference type="GO" id="GO:0016788">
    <property type="term" value="F:hydrolase activity, acting on ester bonds"/>
    <property type="evidence" value="ECO:0007669"/>
    <property type="project" value="InterPro"/>
</dbReference>
<feature type="coiled-coil region" evidence="5">
    <location>
        <begin position="247"/>
        <end position="274"/>
    </location>
</feature>
<reference evidence="6 7" key="1">
    <citation type="journal article" date="2023" name="BMC Biotechnol.">
        <title>Vitis rotundifolia cv Carlos genome sequencing.</title>
        <authorList>
            <person name="Huff M."/>
            <person name="Hulse-Kemp A."/>
            <person name="Scheffler B."/>
            <person name="Youngblood R."/>
            <person name="Simpson S."/>
            <person name="Babiker E."/>
            <person name="Staton M."/>
        </authorList>
    </citation>
    <scope>NUCLEOTIDE SEQUENCE [LARGE SCALE GENOMIC DNA]</scope>
    <source>
        <tissue evidence="6">Leaf</tissue>
    </source>
</reference>
<keyword evidence="2" id="KW-0732">Signal</keyword>
<dbReference type="PANTHER" id="PTHR22835">
    <property type="entry name" value="ZINC FINGER FYVE DOMAIN CONTAINING PROTEIN"/>
    <property type="match status" value="1"/>
</dbReference>
<comment type="similarity">
    <text evidence="1">Belongs to the 'GDSL' lipolytic enzyme family.</text>
</comment>
<dbReference type="InterPro" id="IPR035669">
    <property type="entry name" value="SGNH_plant_lipase-like"/>
</dbReference>